<evidence type="ECO:0000313" key="2">
    <source>
        <dbReference type="EMBL" id="KAJ7717131.1"/>
    </source>
</evidence>
<gene>
    <name evidence="2" type="ORF">B0H16DRAFT_1898046</name>
</gene>
<dbReference type="EMBL" id="JARKIB010000281">
    <property type="protein sequence ID" value="KAJ7717131.1"/>
    <property type="molecule type" value="Genomic_DNA"/>
</dbReference>
<protein>
    <recommendedName>
        <fullName evidence="1">F-box domain-containing protein</fullName>
    </recommendedName>
</protein>
<feature type="domain" description="F-box" evidence="1">
    <location>
        <begin position="2"/>
        <end position="48"/>
    </location>
</feature>
<dbReference type="Gene3D" id="1.20.1280.50">
    <property type="match status" value="1"/>
</dbReference>
<evidence type="ECO:0000259" key="1">
    <source>
        <dbReference type="PROSITE" id="PS50181"/>
    </source>
</evidence>
<accession>A0AAD7HCG9</accession>
<reference evidence="2" key="1">
    <citation type="submission" date="2023-03" db="EMBL/GenBank/DDBJ databases">
        <title>Massive genome expansion in bonnet fungi (Mycena s.s.) driven by repeated elements and novel gene families across ecological guilds.</title>
        <authorList>
            <consortium name="Lawrence Berkeley National Laboratory"/>
            <person name="Harder C.B."/>
            <person name="Miyauchi S."/>
            <person name="Viragh M."/>
            <person name="Kuo A."/>
            <person name="Thoen E."/>
            <person name="Andreopoulos B."/>
            <person name="Lu D."/>
            <person name="Skrede I."/>
            <person name="Drula E."/>
            <person name="Henrissat B."/>
            <person name="Morin E."/>
            <person name="Kohler A."/>
            <person name="Barry K."/>
            <person name="LaButti K."/>
            <person name="Morin E."/>
            <person name="Salamov A."/>
            <person name="Lipzen A."/>
            <person name="Mereny Z."/>
            <person name="Hegedus B."/>
            <person name="Baldrian P."/>
            <person name="Stursova M."/>
            <person name="Weitz H."/>
            <person name="Taylor A."/>
            <person name="Grigoriev I.V."/>
            <person name="Nagy L.G."/>
            <person name="Martin F."/>
            <person name="Kauserud H."/>
        </authorList>
    </citation>
    <scope>NUCLEOTIDE SEQUENCE</scope>
    <source>
        <strain evidence="2">CBHHK182m</strain>
    </source>
</reference>
<sequence length="410" mass="45784">MASYLSEVPPDVIFSIFIHCDIAAVVSAGQTCRYLHNLALHKSVWLALVEDLRRRFLLPEILIPNLDEASTTDLIDLVKRMLTGPETWSPTSSGFTPEVSKRIPLHPTIRHKTGSLSQENEAQLSPSGRFVLFKNWRTLECWDVAADVLIWTHVPGFDRAELREFAMDEIIDRDTLIIMICETAYYSHRNLKNYIEILELNPRSGTQANLLQVRCPDTSYDNQFQVPEIRGFVAVVALSASGHMYLVLDWKSQIAFAVEASQTHDMRAYYMLMEIIPGHLILKTRDDLYLISVQAALLSHGAPVDLNAGAPFNPVTGPLEATMCINYLFTPAHYIGTDTAFGSSILAAMSMPSSAATIWFFSQAPRRRGVSELACLRGLGFIIKELPTLDTQNFLNGLEIVPCTKLCPPA</sequence>
<dbReference type="Proteomes" id="UP001215598">
    <property type="component" value="Unassembled WGS sequence"/>
</dbReference>
<dbReference type="Pfam" id="PF12937">
    <property type="entry name" value="F-box-like"/>
    <property type="match status" value="1"/>
</dbReference>
<evidence type="ECO:0000313" key="3">
    <source>
        <dbReference type="Proteomes" id="UP001215598"/>
    </source>
</evidence>
<comment type="caution">
    <text evidence="2">The sequence shown here is derived from an EMBL/GenBank/DDBJ whole genome shotgun (WGS) entry which is preliminary data.</text>
</comment>
<name>A0AAD7HCG9_9AGAR</name>
<dbReference type="SUPFAM" id="SSF81383">
    <property type="entry name" value="F-box domain"/>
    <property type="match status" value="1"/>
</dbReference>
<dbReference type="AlphaFoldDB" id="A0AAD7HCG9"/>
<dbReference type="InterPro" id="IPR001810">
    <property type="entry name" value="F-box_dom"/>
</dbReference>
<dbReference type="InterPro" id="IPR036047">
    <property type="entry name" value="F-box-like_dom_sf"/>
</dbReference>
<dbReference type="PROSITE" id="PS50181">
    <property type="entry name" value="FBOX"/>
    <property type="match status" value="1"/>
</dbReference>
<proteinExistence type="predicted"/>
<keyword evidence="3" id="KW-1185">Reference proteome</keyword>
<organism evidence="2 3">
    <name type="scientific">Mycena metata</name>
    <dbReference type="NCBI Taxonomy" id="1033252"/>
    <lineage>
        <taxon>Eukaryota</taxon>
        <taxon>Fungi</taxon>
        <taxon>Dikarya</taxon>
        <taxon>Basidiomycota</taxon>
        <taxon>Agaricomycotina</taxon>
        <taxon>Agaricomycetes</taxon>
        <taxon>Agaricomycetidae</taxon>
        <taxon>Agaricales</taxon>
        <taxon>Marasmiineae</taxon>
        <taxon>Mycenaceae</taxon>
        <taxon>Mycena</taxon>
    </lineage>
</organism>